<dbReference type="EMBL" id="QXFX01000913">
    <property type="protein sequence ID" value="KAE9100957.1"/>
    <property type="molecule type" value="Genomic_DNA"/>
</dbReference>
<evidence type="ECO:0000313" key="20">
    <source>
        <dbReference type="Proteomes" id="UP000488956"/>
    </source>
</evidence>
<evidence type="ECO:0000313" key="16">
    <source>
        <dbReference type="Proteomes" id="UP000441208"/>
    </source>
</evidence>
<evidence type="ECO:0000313" key="18">
    <source>
        <dbReference type="Proteomes" id="UP000476176"/>
    </source>
</evidence>
<evidence type="ECO:0000313" key="10">
    <source>
        <dbReference type="EMBL" id="KAE9332860.1"/>
    </source>
</evidence>
<evidence type="ECO:0000313" key="7">
    <source>
        <dbReference type="EMBL" id="KAE9216337.1"/>
    </source>
</evidence>
<dbReference type="EMBL" id="QXFW01000914">
    <property type="protein sequence ID" value="KAE9000289.1"/>
    <property type="molecule type" value="Genomic_DNA"/>
</dbReference>
<evidence type="ECO:0000313" key="1">
    <source>
        <dbReference type="EMBL" id="KAE8933444.1"/>
    </source>
</evidence>
<dbReference type="Proteomes" id="UP000488956">
    <property type="component" value="Unassembled WGS sequence"/>
</dbReference>
<name>A0A6A3JZH6_9STRA</name>
<accession>A0A6A3JZH6</accession>
<evidence type="ECO:0000313" key="14">
    <source>
        <dbReference type="Proteomes" id="UP000440367"/>
    </source>
</evidence>
<evidence type="ECO:0000313" key="2">
    <source>
        <dbReference type="EMBL" id="KAE9000289.1"/>
    </source>
</evidence>
<evidence type="ECO:0000313" key="6">
    <source>
        <dbReference type="EMBL" id="KAE9200887.1"/>
    </source>
</evidence>
<dbReference type="Proteomes" id="UP000429523">
    <property type="component" value="Unassembled WGS sequence"/>
</dbReference>
<evidence type="ECO:0000313" key="3">
    <source>
        <dbReference type="EMBL" id="KAE9100196.1"/>
    </source>
</evidence>
<dbReference type="AlphaFoldDB" id="A0A6A3JZH6"/>
<keyword evidence="12" id="KW-1185">Reference proteome</keyword>
<dbReference type="Proteomes" id="UP000433483">
    <property type="component" value="Unassembled WGS sequence"/>
</dbReference>
<dbReference type="Proteomes" id="UP000437068">
    <property type="component" value="Unassembled WGS sequence"/>
</dbReference>
<proteinExistence type="predicted"/>
<evidence type="ECO:0000313" key="4">
    <source>
        <dbReference type="EMBL" id="KAE9100957.1"/>
    </source>
</evidence>
<gene>
    <name evidence="9" type="ORF">PF001_g14709</name>
    <name evidence="8" type="ORF">PF002_g16657</name>
    <name evidence="7" type="ORF">PF004_g14481</name>
    <name evidence="6" type="ORF">PF005_g15169</name>
    <name evidence="5" type="ORF">PF006_g14280</name>
    <name evidence="3" type="ORF">PF007_g15608</name>
    <name evidence="10" type="ORF">PF008_g14738</name>
    <name evidence="1" type="ORF">PF009_g16550</name>
    <name evidence="4" type="ORF">PF010_g14616</name>
    <name evidence="2" type="ORF">PF011_g14247</name>
</gene>
<dbReference type="EMBL" id="QXFY01000926">
    <property type="protein sequence ID" value="KAE9332860.1"/>
    <property type="molecule type" value="Genomic_DNA"/>
</dbReference>
<evidence type="ECO:0000313" key="19">
    <source>
        <dbReference type="Proteomes" id="UP000486351"/>
    </source>
</evidence>
<protein>
    <submittedName>
        <fullName evidence="2">Uncharacterized protein</fullName>
    </submittedName>
</protein>
<dbReference type="Proteomes" id="UP000476176">
    <property type="component" value="Unassembled WGS sequence"/>
</dbReference>
<dbReference type="EMBL" id="QXFZ01000962">
    <property type="protein sequence ID" value="KAE9100196.1"/>
    <property type="molecule type" value="Genomic_DNA"/>
</dbReference>
<organism evidence="2 17">
    <name type="scientific">Phytophthora fragariae</name>
    <dbReference type="NCBI Taxonomy" id="53985"/>
    <lineage>
        <taxon>Eukaryota</taxon>
        <taxon>Sar</taxon>
        <taxon>Stramenopiles</taxon>
        <taxon>Oomycota</taxon>
        <taxon>Peronosporomycetes</taxon>
        <taxon>Peronosporales</taxon>
        <taxon>Peronosporaceae</taxon>
        <taxon>Phytophthora</taxon>
    </lineage>
</organism>
<evidence type="ECO:0000313" key="11">
    <source>
        <dbReference type="Proteomes" id="UP000429523"/>
    </source>
</evidence>
<evidence type="ECO:0000313" key="5">
    <source>
        <dbReference type="EMBL" id="KAE9136947.1"/>
    </source>
</evidence>
<dbReference type="Proteomes" id="UP000440367">
    <property type="component" value="Unassembled WGS sequence"/>
</dbReference>
<dbReference type="Proteomes" id="UP000441208">
    <property type="component" value="Unassembled WGS sequence"/>
</dbReference>
<dbReference type="Proteomes" id="UP000460718">
    <property type="component" value="Unassembled WGS sequence"/>
</dbReference>
<evidence type="ECO:0000313" key="9">
    <source>
        <dbReference type="EMBL" id="KAE9300893.1"/>
    </source>
</evidence>
<dbReference type="EMBL" id="QXGF01001011">
    <property type="protein sequence ID" value="KAE8933444.1"/>
    <property type="molecule type" value="Genomic_DNA"/>
</dbReference>
<evidence type="ECO:0000313" key="17">
    <source>
        <dbReference type="Proteomes" id="UP000460718"/>
    </source>
</evidence>
<comment type="caution">
    <text evidence="2">The sequence shown here is derived from an EMBL/GenBank/DDBJ whole genome shotgun (WGS) entry which is preliminary data.</text>
</comment>
<evidence type="ECO:0000313" key="13">
    <source>
        <dbReference type="Proteomes" id="UP000437068"/>
    </source>
</evidence>
<evidence type="ECO:0000313" key="15">
    <source>
        <dbReference type="Proteomes" id="UP000440732"/>
    </source>
</evidence>
<dbReference type="Proteomes" id="UP000486351">
    <property type="component" value="Unassembled WGS sequence"/>
</dbReference>
<dbReference type="EMBL" id="QXGE01000926">
    <property type="protein sequence ID" value="KAE9300893.1"/>
    <property type="molecule type" value="Genomic_DNA"/>
</dbReference>
<dbReference type="EMBL" id="QXGB01000929">
    <property type="protein sequence ID" value="KAE9200887.1"/>
    <property type="molecule type" value="Genomic_DNA"/>
</dbReference>
<evidence type="ECO:0000313" key="8">
    <source>
        <dbReference type="EMBL" id="KAE9217898.1"/>
    </source>
</evidence>
<sequence>MKSATSLRYIVVATYEEWLDGRVAWRITPTLAKRKEGRRETWSLLD</sequence>
<reference evidence="17 18" key="1">
    <citation type="submission" date="2018-09" db="EMBL/GenBank/DDBJ databases">
        <title>Genomic investigation of the strawberry pathogen Phytophthora fragariae indicates pathogenicity is determined by transcriptional variation in three key races.</title>
        <authorList>
            <person name="Adams T.M."/>
            <person name="Armitage A.D."/>
            <person name="Sobczyk M.K."/>
            <person name="Bates H.J."/>
            <person name="Dunwell J.M."/>
            <person name="Nellist C.F."/>
            <person name="Harrison R.J."/>
        </authorList>
    </citation>
    <scope>NUCLEOTIDE SEQUENCE [LARGE SCALE GENOMIC DNA]</scope>
    <source>
        <strain evidence="9 13">A4</strain>
        <strain evidence="8 14">BC-1</strain>
        <strain evidence="7 18">BC-23</strain>
        <strain evidence="6 12">NOV-27</strain>
        <strain evidence="5 15">NOV-5</strain>
        <strain evidence="3 16">NOV-71</strain>
        <strain evidence="10 19">NOV-77</strain>
        <strain evidence="1 11">NOV-9</strain>
        <strain evidence="4 20">ONT-3</strain>
        <strain evidence="2 17">SCRP245</strain>
    </source>
</reference>
<evidence type="ECO:0000313" key="12">
    <source>
        <dbReference type="Proteomes" id="UP000433483"/>
    </source>
</evidence>
<dbReference type="EMBL" id="QXGC01000925">
    <property type="protein sequence ID" value="KAE9216337.1"/>
    <property type="molecule type" value="Genomic_DNA"/>
</dbReference>
<dbReference type="EMBL" id="QXGD01000996">
    <property type="protein sequence ID" value="KAE9217898.1"/>
    <property type="molecule type" value="Genomic_DNA"/>
</dbReference>
<dbReference type="EMBL" id="QXGA01000888">
    <property type="protein sequence ID" value="KAE9136947.1"/>
    <property type="molecule type" value="Genomic_DNA"/>
</dbReference>
<dbReference type="Proteomes" id="UP000440732">
    <property type="component" value="Unassembled WGS sequence"/>
</dbReference>